<dbReference type="AlphaFoldDB" id="A0AAE0AWC4"/>
<feature type="region of interest" description="Disordered" evidence="4">
    <location>
        <begin position="1"/>
        <end position="35"/>
    </location>
</feature>
<name>A0AAE0AWC4_9ROSI</name>
<comment type="caution">
    <text evidence="6">The sequence shown here is derived from an EMBL/GenBank/DDBJ whole genome shotgun (WGS) entry which is preliminary data.</text>
</comment>
<evidence type="ECO:0000313" key="7">
    <source>
        <dbReference type="Proteomes" id="UP001281410"/>
    </source>
</evidence>
<feature type="region of interest" description="Disordered" evidence="4">
    <location>
        <begin position="49"/>
        <end position="87"/>
    </location>
</feature>
<evidence type="ECO:0000259" key="5">
    <source>
        <dbReference type="Pfam" id="PF02902"/>
    </source>
</evidence>
<dbReference type="GO" id="GO:0006508">
    <property type="term" value="P:proteolysis"/>
    <property type="evidence" value="ECO:0007669"/>
    <property type="project" value="UniProtKB-KW"/>
</dbReference>
<accession>A0AAE0AWC4</accession>
<keyword evidence="2" id="KW-0645">Protease</keyword>
<dbReference type="EMBL" id="JANJYJ010000002">
    <property type="protein sequence ID" value="KAK3225521.1"/>
    <property type="molecule type" value="Genomic_DNA"/>
</dbReference>
<protein>
    <recommendedName>
        <fullName evidence="5">Ubiquitin-like protease family profile domain-containing protein</fullName>
    </recommendedName>
</protein>
<dbReference type="SUPFAM" id="SSF54001">
    <property type="entry name" value="Cysteine proteinases"/>
    <property type="match status" value="1"/>
</dbReference>
<feature type="compositionally biased region" description="Polar residues" evidence="4">
    <location>
        <begin position="323"/>
        <end position="332"/>
    </location>
</feature>
<evidence type="ECO:0000256" key="1">
    <source>
        <dbReference type="ARBA" id="ARBA00005234"/>
    </source>
</evidence>
<keyword evidence="7" id="KW-1185">Reference proteome</keyword>
<keyword evidence="3" id="KW-0378">Hydrolase</keyword>
<dbReference type="Gene3D" id="3.40.395.10">
    <property type="entry name" value="Adenoviral Proteinase, Chain A"/>
    <property type="match status" value="1"/>
</dbReference>
<dbReference type="Pfam" id="PF02902">
    <property type="entry name" value="Peptidase_C48"/>
    <property type="match status" value="1"/>
</dbReference>
<feature type="domain" description="Ubiquitin-like protease family profile" evidence="5">
    <location>
        <begin position="388"/>
        <end position="479"/>
    </location>
</feature>
<dbReference type="Proteomes" id="UP001281410">
    <property type="component" value="Unassembled WGS sequence"/>
</dbReference>
<dbReference type="InterPro" id="IPR003653">
    <property type="entry name" value="Peptidase_C48_C"/>
</dbReference>
<evidence type="ECO:0000256" key="2">
    <source>
        <dbReference type="ARBA" id="ARBA00022670"/>
    </source>
</evidence>
<comment type="similarity">
    <text evidence="1">Belongs to the peptidase C48 family.</text>
</comment>
<gene>
    <name evidence="6" type="ORF">Dsin_005383</name>
</gene>
<sequence length="564" mass="62385">MKNGVEQADDVVDDKGAGNNVTVGDDKGAGNNVKDVDELNSVDDAFGDVDAAFQGGKGKEKDDDVGDVDAAFQGGKGEEKDDDIGDVDATFQGGKGEEKDDEVSDVNAAFEGCKGDEQEDDAGEIGKGSKEGVGSDCVVVRDAAFEGGKGSKEVVGSDCVVVADAAFDGGKGDDQEDAAVGEIGTGCDQCVGSDGVVVGDATVEGDMVEELVKKSILDLDEYPSLSVCFIAQNNPSSVVALDGADPDVEYRGIDKQRGRKRSSFYTGQILPMRHQDFVDLVNIEKWISDLTNLNIKWAIEMDTLEAMRKIEKFEQAEKERLQQTETGSPHSPQQKKDRKKKNKKISDPPLHGVNVWEDYPEFVPLNYQPSPDILRHVTGHDLLYPQPWWEMDSVLIPCHLPGHWVLCHVLFKEGKVLLFDSLNERDGTYHRLKDVRAILYLLPSLLKHAGYYEEMKMDPHASPFTVQSMRSELIPQQDDGLNAIFECWHERIAKAEETVINERENAKWLSVDYSVLMGKYQNLEAEIINLYVQIESRDNELNGPYQLVEQMQKKLMDFNIPPST</sequence>
<proteinExistence type="inferred from homology"/>
<evidence type="ECO:0000256" key="3">
    <source>
        <dbReference type="ARBA" id="ARBA00022801"/>
    </source>
</evidence>
<evidence type="ECO:0000313" key="6">
    <source>
        <dbReference type="EMBL" id="KAK3225521.1"/>
    </source>
</evidence>
<reference evidence="6" key="1">
    <citation type="journal article" date="2023" name="Plant J.">
        <title>Genome sequences and population genomics provide insights into the demographic history, inbreeding, and mutation load of two 'living fossil' tree species of Dipteronia.</title>
        <authorList>
            <person name="Feng Y."/>
            <person name="Comes H.P."/>
            <person name="Chen J."/>
            <person name="Zhu S."/>
            <person name="Lu R."/>
            <person name="Zhang X."/>
            <person name="Li P."/>
            <person name="Qiu J."/>
            <person name="Olsen K.M."/>
            <person name="Qiu Y."/>
        </authorList>
    </citation>
    <scope>NUCLEOTIDE SEQUENCE</scope>
    <source>
        <strain evidence="6">NBL</strain>
    </source>
</reference>
<organism evidence="6 7">
    <name type="scientific">Dipteronia sinensis</name>
    <dbReference type="NCBI Taxonomy" id="43782"/>
    <lineage>
        <taxon>Eukaryota</taxon>
        <taxon>Viridiplantae</taxon>
        <taxon>Streptophyta</taxon>
        <taxon>Embryophyta</taxon>
        <taxon>Tracheophyta</taxon>
        <taxon>Spermatophyta</taxon>
        <taxon>Magnoliopsida</taxon>
        <taxon>eudicotyledons</taxon>
        <taxon>Gunneridae</taxon>
        <taxon>Pentapetalae</taxon>
        <taxon>rosids</taxon>
        <taxon>malvids</taxon>
        <taxon>Sapindales</taxon>
        <taxon>Sapindaceae</taxon>
        <taxon>Hippocastanoideae</taxon>
        <taxon>Acereae</taxon>
        <taxon>Dipteronia</taxon>
    </lineage>
</organism>
<feature type="region of interest" description="Disordered" evidence="4">
    <location>
        <begin position="317"/>
        <end position="349"/>
    </location>
</feature>
<dbReference type="GO" id="GO:0008234">
    <property type="term" value="F:cysteine-type peptidase activity"/>
    <property type="evidence" value="ECO:0007669"/>
    <property type="project" value="InterPro"/>
</dbReference>
<evidence type="ECO:0000256" key="4">
    <source>
        <dbReference type="SAM" id="MobiDB-lite"/>
    </source>
</evidence>
<dbReference type="InterPro" id="IPR038765">
    <property type="entry name" value="Papain-like_cys_pep_sf"/>
</dbReference>